<feature type="transmembrane region" description="Helical" evidence="2">
    <location>
        <begin position="186"/>
        <end position="205"/>
    </location>
</feature>
<comment type="caution">
    <text evidence="3">The sequence shown here is derived from an EMBL/GenBank/DDBJ whole genome shotgun (WGS) entry which is preliminary data.</text>
</comment>
<keyword evidence="2" id="KW-1133">Transmembrane helix</keyword>
<evidence type="ECO:0000256" key="2">
    <source>
        <dbReference type="SAM" id="Phobius"/>
    </source>
</evidence>
<dbReference type="AlphaFoldDB" id="A0A9P7SYE7"/>
<organism evidence="3 4">
    <name type="scientific">Claviceps pusilla</name>
    <dbReference type="NCBI Taxonomy" id="123648"/>
    <lineage>
        <taxon>Eukaryota</taxon>
        <taxon>Fungi</taxon>
        <taxon>Dikarya</taxon>
        <taxon>Ascomycota</taxon>
        <taxon>Pezizomycotina</taxon>
        <taxon>Sordariomycetes</taxon>
        <taxon>Hypocreomycetidae</taxon>
        <taxon>Hypocreales</taxon>
        <taxon>Clavicipitaceae</taxon>
        <taxon>Claviceps</taxon>
    </lineage>
</organism>
<feature type="region of interest" description="Disordered" evidence="1">
    <location>
        <begin position="459"/>
        <end position="489"/>
    </location>
</feature>
<dbReference type="Proteomes" id="UP000748025">
    <property type="component" value="Unassembled WGS sequence"/>
</dbReference>
<feature type="compositionally biased region" description="Basic and acidic residues" evidence="1">
    <location>
        <begin position="63"/>
        <end position="82"/>
    </location>
</feature>
<evidence type="ECO:0000256" key="1">
    <source>
        <dbReference type="SAM" id="MobiDB-lite"/>
    </source>
</evidence>
<proteinExistence type="predicted"/>
<feature type="compositionally biased region" description="Polar residues" evidence="1">
    <location>
        <begin position="471"/>
        <end position="483"/>
    </location>
</feature>
<feature type="transmembrane region" description="Helical" evidence="2">
    <location>
        <begin position="103"/>
        <end position="121"/>
    </location>
</feature>
<feature type="compositionally biased region" description="Polar residues" evidence="1">
    <location>
        <begin position="268"/>
        <end position="289"/>
    </location>
</feature>
<feature type="region of interest" description="Disordered" evidence="1">
    <location>
        <begin position="258"/>
        <end position="291"/>
    </location>
</feature>
<dbReference type="OrthoDB" id="5411141at2759"/>
<feature type="region of interest" description="Disordered" evidence="1">
    <location>
        <begin position="421"/>
        <end position="446"/>
    </location>
</feature>
<keyword evidence="2" id="KW-0472">Membrane</keyword>
<feature type="compositionally biased region" description="Basic and acidic residues" evidence="1">
    <location>
        <begin position="23"/>
        <end position="34"/>
    </location>
</feature>
<evidence type="ECO:0000313" key="3">
    <source>
        <dbReference type="EMBL" id="KAG6011556.1"/>
    </source>
</evidence>
<feature type="compositionally biased region" description="Basic residues" evidence="1">
    <location>
        <begin position="35"/>
        <end position="54"/>
    </location>
</feature>
<feature type="region of interest" description="Disordered" evidence="1">
    <location>
        <begin position="333"/>
        <end position="397"/>
    </location>
</feature>
<feature type="compositionally biased region" description="Low complexity" evidence="1">
    <location>
        <begin position="364"/>
        <end position="392"/>
    </location>
</feature>
<keyword evidence="2" id="KW-0812">Transmembrane</keyword>
<feature type="compositionally biased region" description="Low complexity" evidence="1">
    <location>
        <begin position="344"/>
        <end position="354"/>
    </location>
</feature>
<feature type="region of interest" description="Disordered" evidence="1">
    <location>
        <begin position="135"/>
        <end position="180"/>
    </location>
</feature>
<accession>A0A9P7SYE7</accession>
<gene>
    <name evidence="3" type="ORF">E4U43_008241</name>
</gene>
<feature type="region of interest" description="Disordered" evidence="1">
    <location>
        <begin position="1"/>
        <end position="95"/>
    </location>
</feature>
<feature type="compositionally biased region" description="Basic and acidic residues" evidence="1">
    <location>
        <begin position="427"/>
        <end position="437"/>
    </location>
</feature>
<reference evidence="3" key="1">
    <citation type="journal article" date="2020" name="bioRxiv">
        <title>Whole genome comparisons of ergot fungi reveals the divergence and evolution of species within the genus Claviceps are the result of varying mechanisms driving genome evolution and host range expansion.</title>
        <authorList>
            <person name="Wyka S.A."/>
            <person name="Mondo S.J."/>
            <person name="Liu M."/>
            <person name="Dettman J."/>
            <person name="Nalam V."/>
            <person name="Broders K.D."/>
        </authorList>
    </citation>
    <scope>NUCLEOTIDE SEQUENCE</scope>
    <source>
        <strain evidence="3">CCC 602</strain>
    </source>
</reference>
<sequence>MAAAGISQPNPPAMEYPNWTRIEGCDKEQNEKSSHIQRRSRKQRTGSCRQRKHSVGASVIRVFESRRQNESEKNDGQGETEKAMAGPKSIQMPFTNQRTNSKCSLLALTALITMAIPAVSADGMQEVQVPHNAEFTAEPIPPPNNRGFPITPASTSNVPPAPGYSGSPGNDNNEHNDMPHTNGTTTLIVVGSIVIALAFLIWLVWRISKRRRGIANTRDHRSPPFSTDTPSAKRRLLITKTLCRIPILKGHINDTDSGWTNLDHPYVGSSSEGTAPAASSLSGTQQQPGQAPAIVVHTEIVRKSFHASQEQNQVQLQGPEQQSVSTIDVQHTNALDPGEQPRKSCLSDNSSLSSGFGDGQFMMNSNNNNNSKNDSSNSNSNSNSNSHNSSSNMLNGVYQTNNPAAVVTTINAPSFPAAAYRDSASIRSERGRRRDTLCTEASEDQPPRFRTVHSWVKQQSNRIARAKQRVRSPSASEASTTRVPTVPPA</sequence>
<protein>
    <submittedName>
        <fullName evidence="3">Uncharacterized protein</fullName>
    </submittedName>
</protein>
<keyword evidence="4" id="KW-1185">Reference proteome</keyword>
<name>A0A9P7SYE7_9HYPO</name>
<dbReference type="EMBL" id="SRPW01000862">
    <property type="protein sequence ID" value="KAG6011556.1"/>
    <property type="molecule type" value="Genomic_DNA"/>
</dbReference>
<evidence type="ECO:0000313" key="4">
    <source>
        <dbReference type="Proteomes" id="UP000748025"/>
    </source>
</evidence>